<reference evidence="4" key="1">
    <citation type="submission" date="2023-07" db="EMBL/GenBank/DDBJ databases">
        <authorList>
            <person name="Pelsma A.J. K."/>
        </authorList>
    </citation>
    <scope>NUCLEOTIDE SEQUENCE</scope>
</reference>
<dbReference type="InterPro" id="IPR016193">
    <property type="entry name" value="Cytidine_deaminase-like"/>
</dbReference>
<dbReference type="SUPFAM" id="SSF53927">
    <property type="entry name" value="Cytidine deaminase-like"/>
    <property type="match status" value="1"/>
</dbReference>
<keyword evidence="2" id="KW-0862">Zinc</keyword>
<dbReference type="AlphaFoldDB" id="A0AA48M6Y7"/>
<dbReference type="PROSITE" id="PS51747">
    <property type="entry name" value="CYT_DCMP_DEAMINASES_2"/>
    <property type="match status" value="1"/>
</dbReference>
<evidence type="ECO:0000259" key="3">
    <source>
        <dbReference type="PROSITE" id="PS51747"/>
    </source>
</evidence>
<dbReference type="PANTHER" id="PTHR11079:SF162">
    <property type="entry name" value="RIBOFLAVIN BIOSYNTHESIS PROTEIN PYRD, CHLOROPLASTIC"/>
    <property type="match status" value="1"/>
</dbReference>
<gene>
    <name evidence="4" type="ORF">AMST5_03767</name>
</gene>
<feature type="domain" description="CMP/dCMP-type deaminase" evidence="3">
    <location>
        <begin position="43"/>
        <end position="151"/>
    </location>
</feature>
<evidence type="ECO:0000256" key="1">
    <source>
        <dbReference type="ARBA" id="ARBA00022723"/>
    </source>
</evidence>
<protein>
    <recommendedName>
        <fullName evidence="3">CMP/dCMP-type deaminase domain-containing protein</fullName>
    </recommendedName>
</protein>
<dbReference type="PANTHER" id="PTHR11079">
    <property type="entry name" value="CYTOSINE DEAMINASE FAMILY MEMBER"/>
    <property type="match status" value="1"/>
</dbReference>
<dbReference type="Gene3D" id="3.40.140.10">
    <property type="entry name" value="Cytidine Deaminase, domain 2"/>
    <property type="match status" value="1"/>
</dbReference>
<dbReference type="PROSITE" id="PS00903">
    <property type="entry name" value="CYT_DCMP_DEAMINASES_1"/>
    <property type="match status" value="1"/>
</dbReference>
<dbReference type="EMBL" id="OY288114">
    <property type="protein sequence ID" value="CAJ0887105.1"/>
    <property type="molecule type" value="Genomic_DNA"/>
</dbReference>
<dbReference type="GO" id="GO:0016787">
    <property type="term" value="F:hydrolase activity"/>
    <property type="evidence" value="ECO:0007669"/>
    <property type="project" value="InterPro"/>
</dbReference>
<evidence type="ECO:0000313" key="4">
    <source>
        <dbReference type="EMBL" id="CAJ0887105.1"/>
    </source>
</evidence>
<keyword evidence="1" id="KW-0479">Metal-binding</keyword>
<accession>A0AA48M6Y7</accession>
<dbReference type="GO" id="GO:0008270">
    <property type="term" value="F:zinc ion binding"/>
    <property type="evidence" value="ECO:0007669"/>
    <property type="project" value="InterPro"/>
</dbReference>
<organism evidence="4">
    <name type="scientific">freshwater sediment metagenome</name>
    <dbReference type="NCBI Taxonomy" id="556182"/>
    <lineage>
        <taxon>unclassified sequences</taxon>
        <taxon>metagenomes</taxon>
        <taxon>ecological metagenomes</taxon>
    </lineage>
</organism>
<sequence>MATDRCGCGGRCWNRREALAAMICVGIGATGARAEALLSPAQSADDGFMRLALAQAAKGDFPFGAVIVRNEKVVATGRNMGIRTNDPTAHGEMVAIRHFLSRHPADGLKGATIYTTGEPCPMCMGAILWCGFGRLVYGASIAELSSRIGQIMETSEALAKDAPFAKIEITGGVLAKEALALFR</sequence>
<proteinExistence type="predicted"/>
<name>A0AA48M6Y7_9ZZZZ</name>
<dbReference type="CDD" id="cd01285">
    <property type="entry name" value="nucleoside_deaminase"/>
    <property type="match status" value="1"/>
</dbReference>
<dbReference type="Pfam" id="PF00383">
    <property type="entry name" value="dCMP_cyt_deam_1"/>
    <property type="match status" value="1"/>
</dbReference>
<evidence type="ECO:0000256" key="2">
    <source>
        <dbReference type="ARBA" id="ARBA00022833"/>
    </source>
</evidence>
<dbReference type="InterPro" id="IPR016192">
    <property type="entry name" value="APOBEC/CMP_deaminase_Zn-bd"/>
</dbReference>
<dbReference type="InterPro" id="IPR002125">
    <property type="entry name" value="CMP_dCMP_dom"/>
</dbReference>